<dbReference type="EMBL" id="CAMXCM010000006">
    <property type="protein sequence ID" value="CAI3952737.1"/>
    <property type="molecule type" value="Genomic_DNA"/>
</dbReference>
<dbReference type="Proteomes" id="UP001154259">
    <property type="component" value="Unassembled WGS sequence"/>
</dbReference>
<gene>
    <name evidence="1" type="ORF">R53529_LOCUS1658</name>
    <name evidence="2" type="ORF">R53530_LOCUS1928</name>
</gene>
<organism evidence="2 3">
    <name type="scientific">Commensalibacter communis</name>
    <dbReference type="NCBI Taxonomy" id="2972786"/>
    <lineage>
        <taxon>Bacteria</taxon>
        <taxon>Pseudomonadati</taxon>
        <taxon>Pseudomonadota</taxon>
        <taxon>Alphaproteobacteria</taxon>
        <taxon>Acetobacterales</taxon>
        <taxon>Acetobacteraceae</taxon>
    </lineage>
</organism>
<name>A0A9W4TPZ7_9PROT</name>
<dbReference type="EMBL" id="CAMXCS010000004">
    <property type="protein sequence ID" value="CAI3950287.1"/>
    <property type="molecule type" value="Genomic_DNA"/>
</dbReference>
<keyword evidence="4" id="KW-1185">Reference proteome</keyword>
<protein>
    <submittedName>
        <fullName evidence="2">Uncharacterized protein</fullName>
    </submittedName>
</protein>
<dbReference type="AlphaFoldDB" id="A0A9W4TPZ7"/>
<comment type="caution">
    <text evidence="2">The sequence shown here is derived from an EMBL/GenBank/DDBJ whole genome shotgun (WGS) entry which is preliminary data.</text>
</comment>
<reference evidence="2" key="1">
    <citation type="submission" date="2022-10" db="EMBL/GenBank/DDBJ databases">
        <authorList>
            <person name="Botero Cardona J."/>
        </authorList>
    </citation>
    <scope>NUCLEOTIDE SEQUENCE</scope>
    <source>
        <strain evidence="2">LMG 31819</strain>
        <strain evidence="1">R-53529</strain>
    </source>
</reference>
<evidence type="ECO:0000313" key="4">
    <source>
        <dbReference type="Proteomes" id="UP001154259"/>
    </source>
</evidence>
<sequence length="54" mass="6364">MDVKYCNKIMSEFCWLIQTILGGVMMDLIKVKEKFIITSIKRRLLPTLLVVYLN</sequence>
<proteinExistence type="predicted"/>
<accession>A0A9W4TPZ7</accession>
<evidence type="ECO:0000313" key="1">
    <source>
        <dbReference type="EMBL" id="CAI3950287.1"/>
    </source>
</evidence>
<dbReference type="Proteomes" id="UP001154255">
    <property type="component" value="Unassembled WGS sequence"/>
</dbReference>
<evidence type="ECO:0000313" key="2">
    <source>
        <dbReference type="EMBL" id="CAI3952737.1"/>
    </source>
</evidence>
<evidence type="ECO:0000313" key="3">
    <source>
        <dbReference type="Proteomes" id="UP001154255"/>
    </source>
</evidence>